<dbReference type="SUPFAM" id="SSF56300">
    <property type="entry name" value="Metallo-dependent phosphatases"/>
    <property type="match status" value="1"/>
</dbReference>
<feature type="transmembrane region" description="Helical" evidence="6">
    <location>
        <begin position="365"/>
        <end position="390"/>
    </location>
</feature>
<proteinExistence type="predicted"/>
<keyword evidence="4 6" id="KW-0472">Membrane</keyword>
<comment type="subcellular location">
    <subcellularLocation>
        <location evidence="1">Membrane</location>
        <topology evidence="1">Multi-pass membrane protein</topology>
    </subcellularLocation>
</comment>
<organism evidence="9 10">
    <name type="scientific">Plasmodium ovale curtisi</name>
    <dbReference type="NCBI Taxonomy" id="864141"/>
    <lineage>
        <taxon>Eukaryota</taxon>
        <taxon>Sar</taxon>
        <taxon>Alveolata</taxon>
        <taxon>Apicomplexa</taxon>
        <taxon>Aconoidasida</taxon>
        <taxon>Haemosporida</taxon>
        <taxon>Plasmodiidae</taxon>
        <taxon>Plasmodium</taxon>
        <taxon>Plasmodium (Plasmodium)</taxon>
    </lineage>
</organism>
<dbReference type="GO" id="GO:0000014">
    <property type="term" value="F:single-stranded DNA endodeoxyribonuclease activity"/>
    <property type="evidence" value="ECO:0007669"/>
    <property type="project" value="TreeGrafter"/>
</dbReference>
<evidence type="ECO:0000256" key="4">
    <source>
        <dbReference type="ARBA" id="ARBA00023136"/>
    </source>
</evidence>
<sequence>MHWLLAFLLAISFIDITSCFDEESRLSKLKKLINKKIKFYINKQHRSMNWEEESVGEDRTSANDNRHSSFLYIHELTLSDYVDYVLNKSEDYDCVLFLVDVENSNGISRFDRKSLVLLELFNNVAKKLTLENILLYDEGRDIELGPALGVATPKQGKGTPEHVLRKPVFFFYLNIRKHNMTPLKYVHELHSLPEFVYVTKGTFNNSQYHYKIEGVYMLENYIKNERRKKGPYVMDQQTGWQTERQIERKKEQEEELSHEMIFKFFLQFVYLHNVGREDKGERNILEGVEVYITVGIIVLFVLLYIFITLVQKHNIVLFGCSYVLYLLCLSGIFHCLINESETYNHNKNLDSLLHKYIYRSTNSQYILEGFFFSFLILVITFSLFSLGTYVTDKKNCISSGSNCERLRERGANHVPLRCCTAAQVNYWPLNKYAVFPNRGSNVLDNKSSASKKRKTPTCTADNTSLCSNLYISLAEKSNGEKNFEAEKNAFAGAECEGSGENALASPFAPKIQVPRSSGGDAGDSCCADSRSATQGKEKRSRVVSIKHLYKNFHRTSDLLLREDGSESLSHKGEVKVEDYHASNVKKRSTFEGKNNSEERNNSYFFSQGEEKEFSSGAKLHREESQTNEHDSFGEEKIQKNVIAGRNSRIGSDSHGGSNSRENDDILNMGLQASAVLGKMTRSYADEKFLELKENKKGHASGKTNGMEQEKHSLIGKELNRCNLEEEKIYKFPVKGEQLPPVKGNTGKVNLANDGKIFPSFEMAKKDVNQCKDYSTAVGETSCSEDPPFVRKEKKYNLVNEEEGGCFFKTMNINDIKEVISINEPCTLKVLLCTDNHLGYKENNSIQKKDTFNSFEEILFIAKKLNVDMILNSGDLFHKNKVSEFTLYRTMSIMRRYCLVDREGGVGLEEACAPDVVEGDEAKRERNVAGREETKWERNEADREEAKRERNEADREEAKRERNEADREEAKREKNMKRNNCWGNLTELRNYAYDYYEEHKTGESQLEPLAGGKCNENGGSRIGDKGNKGQLDNLQSSDEKGSEKGSEKRSEKGDEKEEKKKIRMNGSGSKARAVRERFEKCIPFFTMHGNHDYPYGYEYICPLDILSISNLINYIGKSSIDNIVVKPILLNKNETKISIYAIGWIKDDRLYRSFEKKEVKFILPEDYKGRINILVLHQNRYMRNSYGNNTKNYIKESFIPDFIDLVIWGHEHFSKPYLEESMFNKFYNLQLGSSVRTSLCTNEYGDKHIGLLEIKNERFRFLKIKLETVRPFELIDIRLSNFNINFKDESILNNFLHNQMDTILAQIKENLQEQVKRYYLFKRLYYASNDGKKDTYEETENGENINENAISEEEVKKFYLDLKNEDFYSSTFIHLAFSNKDDTFDLLKVKKQVYSKPLLKMKVQYDDINIINTQLFGSTYIDNIANPSECLTFYRKKVKGIDIKTKDNISTYECVENKDDVNMEYLNEYNKIFDILFNYCDFKNKLCILDEKVIMDTVQNFIMNMNSSFNSNSNNSSDYISLHSMVNISSERKIELLEHALRDVAVESVTEAHLDTLTRNKAVP</sequence>
<dbReference type="Pfam" id="PF04756">
    <property type="entry name" value="OST3_OST6"/>
    <property type="match status" value="1"/>
</dbReference>
<dbReference type="GO" id="GO:0006303">
    <property type="term" value="P:double-strand break repair via nonhomologous end joining"/>
    <property type="evidence" value="ECO:0007669"/>
    <property type="project" value="TreeGrafter"/>
</dbReference>
<dbReference type="InterPro" id="IPR038487">
    <property type="entry name" value="Mre11_capping_dom"/>
</dbReference>
<evidence type="ECO:0000256" key="6">
    <source>
        <dbReference type="SAM" id="Phobius"/>
    </source>
</evidence>
<dbReference type="PANTHER" id="PTHR10139">
    <property type="entry name" value="DOUBLE-STRAND BREAK REPAIR PROTEIN MRE11"/>
    <property type="match status" value="1"/>
</dbReference>
<dbReference type="GO" id="GO:0042138">
    <property type="term" value="P:meiotic DNA double-strand break formation"/>
    <property type="evidence" value="ECO:0007669"/>
    <property type="project" value="TreeGrafter"/>
</dbReference>
<evidence type="ECO:0000256" key="1">
    <source>
        <dbReference type="ARBA" id="ARBA00004141"/>
    </source>
</evidence>
<feature type="transmembrane region" description="Helical" evidence="6">
    <location>
        <begin position="315"/>
        <end position="337"/>
    </location>
</feature>
<dbReference type="InterPro" id="IPR004843">
    <property type="entry name" value="Calcineurin-like_PHP"/>
</dbReference>
<dbReference type="EMBL" id="FLQV01000047">
    <property type="protein sequence ID" value="SBS80662.1"/>
    <property type="molecule type" value="Genomic_DNA"/>
</dbReference>
<dbReference type="PANTHER" id="PTHR10139:SF1">
    <property type="entry name" value="DOUBLE-STRAND BREAK REPAIR PROTEIN MRE11"/>
    <property type="match status" value="1"/>
</dbReference>
<dbReference type="InterPro" id="IPR007281">
    <property type="entry name" value="Mre11_DNA-bd"/>
</dbReference>
<keyword evidence="3 6" id="KW-1133">Transmembrane helix</keyword>
<feature type="compositionally biased region" description="Basic and acidic residues" evidence="5">
    <location>
        <begin position="1036"/>
        <end position="1059"/>
    </location>
</feature>
<dbReference type="GO" id="GO:0097552">
    <property type="term" value="P:mitochondrial double-strand break repair via homologous recombination"/>
    <property type="evidence" value="ECO:0007669"/>
    <property type="project" value="TreeGrafter"/>
</dbReference>
<evidence type="ECO:0000256" key="7">
    <source>
        <dbReference type="SAM" id="SignalP"/>
    </source>
</evidence>
<accession>A0A1A8VPE2</accession>
<name>A0A1A8VPE2_PLAOA</name>
<dbReference type="GO" id="GO:0030870">
    <property type="term" value="C:Mre11 complex"/>
    <property type="evidence" value="ECO:0007669"/>
    <property type="project" value="TreeGrafter"/>
</dbReference>
<dbReference type="GO" id="GO:0007095">
    <property type="term" value="P:mitotic G2 DNA damage checkpoint signaling"/>
    <property type="evidence" value="ECO:0007669"/>
    <property type="project" value="TreeGrafter"/>
</dbReference>
<dbReference type="GO" id="GO:0000724">
    <property type="term" value="P:double-strand break repair via homologous recombination"/>
    <property type="evidence" value="ECO:0007669"/>
    <property type="project" value="TreeGrafter"/>
</dbReference>
<dbReference type="GO" id="GO:0035861">
    <property type="term" value="C:site of double-strand break"/>
    <property type="evidence" value="ECO:0007669"/>
    <property type="project" value="TreeGrafter"/>
</dbReference>
<dbReference type="Gene3D" id="3.60.21.10">
    <property type="match status" value="2"/>
</dbReference>
<dbReference type="InterPro" id="IPR021149">
    <property type="entry name" value="OligosaccharylTrfase_OST3/OST6"/>
</dbReference>
<feature type="domain" description="Mre11 DNA-binding" evidence="8">
    <location>
        <begin position="1258"/>
        <end position="1500"/>
    </location>
</feature>
<protein>
    <submittedName>
        <fullName evidence="9">Double-strand break repair protein MRE11, putative (MRE11)</fullName>
    </submittedName>
</protein>
<dbReference type="InterPro" id="IPR029052">
    <property type="entry name" value="Metallo-depent_PP-like"/>
</dbReference>
<evidence type="ECO:0000313" key="10">
    <source>
        <dbReference type="Proteomes" id="UP000078546"/>
    </source>
</evidence>
<evidence type="ECO:0000313" key="9">
    <source>
        <dbReference type="EMBL" id="SBS80662.1"/>
    </source>
</evidence>
<dbReference type="GO" id="GO:0030145">
    <property type="term" value="F:manganese ion binding"/>
    <property type="evidence" value="ECO:0007669"/>
    <property type="project" value="InterPro"/>
</dbReference>
<feature type="region of interest" description="Disordered" evidence="5">
    <location>
        <begin position="919"/>
        <end position="973"/>
    </location>
</feature>
<gene>
    <name evidence="9" type="ORF">POVCU1_002170</name>
</gene>
<dbReference type="Pfam" id="PF04152">
    <property type="entry name" value="Mre11_DNA_bind"/>
    <property type="match status" value="1"/>
</dbReference>
<evidence type="ECO:0000256" key="2">
    <source>
        <dbReference type="ARBA" id="ARBA00022692"/>
    </source>
</evidence>
<keyword evidence="2 6" id="KW-0812">Transmembrane</keyword>
<dbReference type="Gene3D" id="3.30.110.110">
    <property type="entry name" value="Mre11, capping domain"/>
    <property type="match status" value="1"/>
</dbReference>
<keyword evidence="7" id="KW-0732">Signal</keyword>
<dbReference type="SMART" id="SM01347">
    <property type="entry name" value="Mre11_DNA_bind"/>
    <property type="match status" value="1"/>
</dbReference>
<dbReference type="Pfam" id="PF00149">
    <property type="entry name" value="Metallophos"/>
    <property type="match status" value="1"/>
</dbReference>
<dbReference type="Proteomes" id="UP000078546">
    <property type="component" value="Unassembled WGS sequence"/>
</dbReference>
<feature type="signal peptide" evidence="7">
    <location>
        <begin position="1"/>
        <end position="19"/>
    </location>
</feature>
<dbReference type="GO" id="GO:0000723">
    <property type="term" value="P:telomere maintenance"/>
    <property type="evidence" value="ECO:0007669"/>
    <property type="project" value="TreeGrafter"/>
</dbReference>
<feature type="chain" id="PRO_5008380650" evidence="7">
    <location>
        <begin position="20"/>
        <end position="1563"/>
    </location>
</feature>
<evidence type="ECO:0000259" key="8">
    <source>
        <dbReference type="SMART" id="SM01347"/>
    </source>
</evidence>
<feature type="region of interest" description="Disordered" evidence="5">
    <location>
        <begin position="615"/>
        <end position="636"/>
    </location>
</feature>
<evidence type="ECO:0000256" key="5">
    <source>
        <dbReference type="SAM" id="MobiDB-lite"/>
    </source>
</evidence>
<reference evidence="10" key="1">
    <citation type="submission" date="2016-05" db="EMBL/GenBank/DDBJ databases">
        <authorList>
            <person name="Naeem Raeece"/>
        </authorList>
    </citation>
    <scope>NUCLEOTIDE SEQUENCE [LARGE SCALE GENOMIC DNA]</scope>
</reference>
<feature type="compositionally biased region" description="Basic and acidic residues" evidence="5">
    <location>
        <begin position="919"/>
        <end position="972"/>
    </location>
</feature>
<feature type="region of interest" description="Disordered" evidence="5">
    <location>
        <begin position="511"/>
        <end position="538"/>
    </location>
</feature>
<dbReference type="GO" id="GO:0016020">
    <property type="term" value="C:membrane"/>
    <property type="evidence" value="ECO:0007669"/>
    <property type="project" value="UniProtKB-SubCell"/>
</dbReference>
<feature type="region of interest" description="Disordered" evidence="5">
    <location>
        <begin position="1005"/>
        <end position="1070"/>
    </location>
</feature>
<evidence type="ECO:0000256" key="3">
    <source>
        <dbReference type="ARBA" id="ARBA00022989"/>
    </source>
</evidence>
<feature type="transmembrane region" description="Helical" evidence="6">
    <location>
        <begin position="288"/>
        <end position="309"/>
    </location>
</feature>